<dbReference type="Proteomes" id="UP000680514">
    <property type="component" value="Chromosome"/>
</dbReference>
<dbReference type="InterPro" id="IPR000086">
    <property type="entry name" value="NUDIX_hydrolase_dom"/>
</dbReference>
<protein>
    <submittedName>
        <fullName evidence="4">NTP pyrophosphohydrolase</fullName>
    </submittedName>
</protein>
<evidence type="ECO:0000256" key="2">
    <source>
        <dbReference type="ARBA" id="ARBA00022801"/>
    </source>
</evidence>
<organism evidence="4 5">
    <name type="scientific">Lysobacter helvus</name>
    <dbReference type="NCBI Taxonomy" id="2675059"/>
    <lineage>
        <taxon>Bacteria</taxon>
        <taxon>Pseudomonadati</taxon>
        <taxon>Pseudomonadota</taxon>
        <taxon>Gammaproteobacteria</taxon>
        <taxon>Lysobacterales</taxon>
        <taxon>Lysobacteraceae</taxon>
        <taxon>Lysobacter</taxon>
    </lineage>
</organism>
<dbReference type="PANTHER" id="PTHR21340:SF7">
    <property type="entry name" value="NUDIX HYDROLASE DOMAIN-CONTAINING PROTEIN"/>
    <property type="match status" value="1"/>
</dbReference>
<dbReference type="RefSeq" id="WP_213435021.1">
    <property type="nucleotide sequence ID" value="NZ_AP024546.1"/>
</dbReference>
<evidence type="ECO:0000259" key="3">
    <source>
        <dbReference type="PROSITE" id="PS51462"/>
    </source>
</evidence>
<dbReference type="InterPro" id="IPR015797">
    <property type="entry name" value="NUDIX_hydrolase-like_dom_sf"/>
</dbReference>
<dbReference type="PANTHER" id="PTHR21340">
    <property type="entry name" value="DIADENOSINE 5,5-P1,P4-TETRAPHOSPHATE PYROPHOSPHOHYDROLASE MUTT"/>
    <property type="match status" value="1"/>
</dbReference>
<dbReference type="EMBL" id="AP024546">
    <property type="protein sequence ID" value="BCT94135.1"/>
    <property type="molecule type" value="Genomic_DNA"/>
</dbReference>
<keyword evidence="5" id="KW-1185">Reference proteome</keyword>
<comment type="cofactor">
    <cofactor evidence="1">
        <name>Mg(2+)</name>
        <dbReference type="ChEBI" id="CHEBI:18420"/>
    </cofactor>
</comment>
<dbReference type="PROSITE" id="PS00893">
    <property type="entry name" value="NUDIX_BOX"/>
    <property type="match status" value="1"/>
</dbReference>
<name>A0ABM7Q9M6_9GAMM</name>
<dbReference type="InterPro" id="IPR051325">
    <property type="entry name" value="Nudix_hydrolase_domain"/>
</dbReference>
<proteinExistence type="predicted"/>
<sequence>MPQASCGLLLYRRDADALRVLIVHPGGPYWRLRDVGAWSIPKGLSQPGESAEDTALREFAEELGTPVAGRLQSLGSIRQRGGKHVEAFALEGDFDVDTVDSNLFDLEWPPGTGHMQRYPEVDRAAWCTLLEARAKLLPAQVEFLDRLNVLLAG</sequence>
<evidence type="ECO:0000313" key="5">
    <source>
        <dbReference type="Proteomes" id="UP000680514"/>
    </source>
</evidence>
<dbReference type="InterPro" id="IPR020084">
    <property type="entry name" value="NUDIX_hydrolase_CS"/>
</dbReference>
<gene>
    <name evidence="4" type="ORF">LYSHEL_00060</name>
</gene>
<evidence type="ECO:0000313" key="4">
    <source>
        <dbReference type="EMBL" id="BCT94135.1"/>
    </source>
</evidence>
<dbReference type="SUPFAM" id="SSF55811">
    <property type="entry name" value="Nudix"/>
    <property type="match status" value="1"/>
</dbReference>
<dbReference type="Gene3D" id="3.90.79.10">
    <property type="entry name" value="Nucleoside Triphosphate Pyrophosphohydrolase"/>
    <property type="match status" value="1"/>
</dbReference>
<dbReference type="CDD" id="cd04662">
    <property type="entry name" value="NUDIX_Hydrolase"/>
    <property type="match status" value="1"/>
</dbReference>
<keyword evidence="2" id="KW-0378">Hydrolase</keyword>
<evidence type="ECO:0000256" key="1">
    <source>
        <dbReference type="ARBA" id="ARBA00001946"/>
    </source>
</evidence>
<accession>A0ABM7Q9M6</accession>
<reference evidence="4 5" key="1">
    <citation type="submission" date="2021-03" db="EMBL/GenBank/DDBJ databases">
        <title>Complete Genome Sequences of Two Lysobacter Strains Isolated from Sea Water (Lysobacter caseinilyticus) and Soil (Lysobacter helvus) in South Korea.</title>
        <authorList>
            <person name="Watanabe Y."/>
            <person name="Arakawa K."/>
        </authorList>
    </citation>
    <scope>NUCLEOTIDE SEQUENCE [LARGE SCALE GENOMIC DNA]</scope>
    <source>
        <strain evidence="4 5">D10</strain>
    </source>
</reference>
<feature type="domain" description="Nudix hydrolase" evidence="3">
    <location>
        <begin position="1"/>
        <end position="151"/>
    </location>
</feature>
<dbReference type="Pfam" id="PF00293">
    <property type="entry name" value="NUDIX"/>
    <property type="match status" value="1"/>
</dbReference>
<dbReference type="PROSITE" id="PS51462">
    <property type="entry name" value="NUDIX"/>
    <property type="match status" value="1"/>
</dbReference>